<dbReference type="PANTHER" id="PTHR46882">
    <property type="entry name" value="PLECKSTRIN HOMOLOGY DOMAIN-CONTAINING FAMILY N MEMBER 1"/>
    <property type="match status" value="1"/>
</dbReference>
<dbReference type="InterPro" id="IPR042835">
    <property type="entry name" value="PLEKHN1"/>
</dbReference>
<proteinExistence type="predicted"/>
<dbReference type="Pfam" id="PF00169">
    <property type="entry name" value="PH"/>
    <property type="match status" value="1"/>
</dbReference>
<feature type="domain" description="PH" evidence="2">
    <location>
        <begin position="88"/>
        <end position="194"/>
    </location>
</feature>
<dbReference type="InterPro" id="IPR001849">
    <property type="entry name" value="PH_domain"/>
</dbReference>
<dbReference type="RefSeq" id="XP_067167238.1">
    <property type="nucleotide sequence ID" value="XM_067311137.1"/>
</dbReference>
<dbReference type="Proteomes" id="UP001652627">
    <property type="component" value="Chromosome 26"/>
</dbReference>
<gene>
    <name evidence="4" type="primary">PLEKHN1</name>
</gene>
<dbReference type="SUPFAM" id="SSF50729">
    <property type="entry name" value="PH domain-like"/>
    <property type="match status" value="2"/>
</dbReference>
<accession>A0ABM4FQL8</accession>
<reference evidence="4" key="1">
    <citation type="submission" date="2025-08" db="UniProtKB">
        <authorList>
            <consortium name="RefSeq"/>
        </authorList>
    </citation>
    <scope>IDENTIFICATION</scope>
    <source>
        <tissue evidence="4">Blood</tissue>
    </source>
</reference>
<feature type="region of interest" description="Disordered" evidence="1">
    <location>
        <begin position="524"/>
        <end position="546"/>
    </location>
</feature>
<protein>
    <submittedName>
        <fullName evidence="4">Pleckstrin homology domain-containing family N member 1 isoform X2</fullName>
    </submittedName>
</protein>
<dbReference type="PANTHER" id="PTHR46882:SF1">
    <property type="entry name" value="PLECKSTRIN HOMOLOGY DOMAIN-CONTAINING FAMILY N MEMBER 1"/>
    <property type="match status" value="1"/>
</dbReference>
<evidence type="ECO:0000313" key="4">
    <source>
        <dbReference type="RefSeq" id="XP_067167238.1"/>
    </source>
</evidence>
<evidence type="ECO:0000259" key="2">
    <source>
        <dbReference type="PROSITE" id="PS50003"/>
    </source>
</evidence>
<sequence>MGNIACVPQAPGRFRHSFRRKPSLKKEKDGKKKLPSFFGIEGGQERDTTTDKILQYIPGKNIQNQENQKENLDQRFPSLFKKGRKKTVVRNLGKIIYYSKVKFKFQHCQEVSDCYLELFQSYLYFQSVGSNGLTYQGLLPLKELNVCEIENVKSTGLEDHAFRITGPLLNPLIVFCPTESELKQWLYHLEKQIHLNGGSLGLPFLSQNDWKQSSMRKEELRWSMQNMPVEEWRGTQRESLGDVLCVSKVKLQHLPFQEQHDRLLVLYPSTLVIVSEERNSLYFKGELPLNAVQVHFEENEKTSFLIEGRLINSIRVICPSYDDYQEWLYCLKTAQFRNADSSLSGSESFSGSKLLHIGPFAGSGRGSLTSDGRTNSWTSGGKVATLTHLSQNSGSLPDSQSFVLMPENRVLEDPLSPGYSQPLHCLAHTNWPSTGLPTQELRRGGSSRKSKGKCGPCSQQPQPPSQDMNRNMCSFIPENPNGELLSSVYNEPYSAHSSQHHPAASPPHLDLSNLNRWSLVESQHSTASSSLERRTVPRSPLYADPYTPSSLTARSVAGSSFLEEFSQCHGQTGSAQVNRCPAIPVSGHLPLQKKNSQPLTSSHWREVPAAQRYSTPGTSCSLRLGPSDDASYFAKVSSLREEHRDTSLQPPEGSTGAYDLPDLNCLHRDSAAYHDYAELQSFQSDCSYDNLWDAEVKESGALHASPAPSQQFYQA</sequence>
<feature type="region of interest" description="Disordered" evidence="1">
    <location>
        <begin position="430"/>
        <end position="477"/>
    </location>
</feature>
<keyword evidence="3" id="KW-1185">Reference proteome</keyword>
<dbReference type="InterPro" id="IPR011993">
    <property type="entry name" value="PH-like_dom_sf"/>
</dbReference>
<organism evidence="3 4">
    <name type="scientific">Apteryx mantelli</name>
    <name type="common">North Island brown kiwi</name>
    <dbReference type="NCBI Taxonomy" id="2696672"/>
    <lineage>
        <taxon>Eukaryota</taxon>
        <taxon>Metazoa</taxon>
        <taxon>Chordata</taxon>
        <taxon>Craniata</taxon>
        <taxon>Vertebrata</taxon>
        <taxon>Euteleostomi</taxon>
        <taxon>Archelosauria</taxon>
        <taxon>Archosauria</taxon>
        <taxon>Dinosauria</taxon>
        <taxon>Saurischia</taxon>
        <taxon>Theropoda</taxon>
        <taxon>Coelurosauria</taxon>
        <taxon>Aves</taxon>
        <taxon>Palaeognathae</taxon>
        <taxon>Apterygiformes</taxon>
        <taxon>Apterygidae</taxon>
        <taxon>Apteryx</taxon>
    </lineage>
</organism>
<dbReference type="SMART" id="SM00233">
    <property type="entry name" value="PH"/>
    <property type="match status" value="2"/>
</dbReference>
<dbReference type="Gene3D" id="2.30.29.30">
    <property type="entry name" value="Pleckstrin-homology domain (PH domain)/Phosphotyrosine-binding domain (PTB)"/>
    <property type="match status" value="2"/>
</dbReference>
<evidence type="ECO:0000313" key="3">
    <source>
        <dbReference type="Proteomes" id="UP001652627"/>
    </source>
</evidence>
<dbReference type="GeneID" id="106498406"/>
<name>A0ABM4FQL8_9AVES</name>
<evidence type="ECO:0000256" key="1">
    <source>
        <dbReference type="SAM" id="MobiDB-lite"/>
    </source>
</evidence>
<dbReference type="PROSITE" id="PS50003">
    <property type="entry name" value="PH_DOMAIN"/>
    <property type="match status" value="1"/>
</dbReference>